<dbReference type="AlphaFoldDB" id="A0A6J7DTX2"/>
<dbReference type="Pfam" id="PF00753">
    <property type="entry name" value="Lactamase_B"/>
    <property type="match status" value="1"/>
</dbReference>
<dbReference type="PANTHER" id="PTHR23131">
    <property type="entry name" value="ENDORIBONUCLEASE LACTB2"/>
    <property type="match status" value="1"/>
</dbReference>
<evidence type="ECO:0000259" key="1">
    <source>
        <dbReference type="SMART" id="SM00849"/>
    </source>
</evidence>
<proteinExistence type="predicted"/>
<protein>
    <submittedName>
        <fullName evidence="2">Unannotated protein</fullName>
    </submittedName>
</protein>
<dbReference type="InterPro" id="IPR001279">
    <property type="entry name" value="Metallo-B-lactamas"/>
</dbReference>
<dbReference type="InterPro" id="IPR050662">
    <property type="entry name" value="Sec-metab_biosynth-thioest"/>
</dbReference>
<feature type="domain" description="Metallo-beta-lactamase" evidence="1">
    <location>
        <begin position="39"/>
        <end position="265"/>
    </location>
</feature>
<accession>A0A6J7DTX2</accession>
<sequence>MTQQAAVGKLWNPTSPEAQLALSHGISAIPLPTPFAIGPVNCYLIDDDPLTLIDSGPASAVALDTLERGLRSLGRRIEDLDLIVVTHQHADHLGLVRILVERSGAQVAASDKLAPWFERLAEMYTADDAFADTVMARNGIPEETRIALLTVSNAYHGWAEPARVTRALADGDRLELAGRSFEVHHRPGHSPSDTIFHDRDRGILLAGDHLLAHVSSNPLIARPLDAGEDPADARKLTRPQSLRIYLDSLAATREMTDVELVLAGHGPAIRDHAALIDERLEHHVRRARRIHRMIDERPRTAFEIAQEIWGRTAITQAYLTLSEVLGHVDLLLNDGLIAEHRDADGVGRFESLSVPERRGA</sequence>
<dbReference type="SUPFAM" id="SSF56281">
    <property type="entry name" value="Metallo-hydrolase/oxidoreductase"/>
    <property type="match status" value="1"/>
</dbReference>
<dbReference type="InterPro" id="IPR036866">
    <property type="entry name" value="RibonucZ/Hydroxyglut_hydro"/>
</dbReference>
<organism evidence="2">
    <name type="scientific">freshwater metagenome</name>
    <dbReference type="NCBI Taxonomy" id="449393"/>
    <lineage>
        <taxon>unclassified sequences</taxon>
        <taxon>metagenomes</taxon>
        <taxon>ecological metagenomes</taxon>
    </lineage>
</organism>
<evidence type="ECO:0000313" key="2">
    <source>
        <dbReference type="EMBL" id="CAB4872084.1"/>
    </source>
</evidence>
<dbReference type="PANTHER" id="PTHR23131:SF4">
    <property type="entry name" value="METALLO-BETA-LACTAMASE SUPERFAMILY POTEIN"/>
    <property type="match status" value="1"/>
</dbReference>
<name>A0A6J7DTX2_9ZZZZ</name>
<gene>
    <name evidence="2" type="ORF">UFOPK3423_00797</name>
</gene>
<dbReference type="EMBL" id="CAFBLQ010000071">
    <property type="protein sequence ID" value="CAB4872084.1"/>
    <property type="molecule type" value="Genomic_DNA"/>
</dbReference>
<dbReference type="SMART" id="SM00849">
    <property type="entry name" value="Lactamase_B"/>
    <property type="match status" value="1"/>
</dbReference>
<reference evidence="2" key="1">
    <citation type="submission" date="2020-05" db="EMBL/GenBank/DDBJ databases">
        <authorList>
            <person name="Chiriac C."/>
            <person name="Salcher M."/>
            <person name="Ghai R."/>
            <person name="Kavagutti S V."/>
        </authorList>
    </citation>
    <scope>NUCLEOTIDE SEQUENCE</scope>
</reference>
<dbReference type="Gene3D" id="3.60.15.10">
    <property type="entry name" value="Ribonuclease Z/Hydroxyacylglutathione hydrolase-like"/>
    <property type="match status" value="1"/>
</dbReference>